<evidence type="ECO:0000313" key="2">
    <source>
        <dbReference type="Proteomes" id="UP000183832"/>
    </source>
</evidence>
<gene>
    <name evidence="1" type="ORF">CLUMA_CG012353</name>
</gene>
<proteinExistence type="predicted"/>
<dbReference type="EMBL" id="CVRI01000048">
    <property type="protein sequence ID" value="CRK98911.1"/>
    <property type="molecule type" value="Genomic_DNA"/>
</dbReference>
<keyword evidence="2" id="KW-1185">Reference proteome</keyword>
<dbReference type="AlphaFoldDB" id="A0A1J1IF65"/>
<organism evidence="1 2">
    <name type="scientific">Clunio marinus</name>
    <dbReference type="NCBI Taxonomy" id="568069"/>
    <lineage>
        <taxon>Eukaryota</taxon>
        <taxon>Metazoa</taxon>
        <taxon>Ecdysozoa</taxon>
        <taxon>Arthropoda</taxon>
        <taxon>Hexapoda</taxon>
        <taxon>Insecta</taxon>
        <taxon>Pterygota</taxon>
        <taxon>Neoptera</taxon>
        <taxon>Endopterygota</taxon>
        <taxon>Diptera</taxon>
        <taxon>Nematocera</taxon>
        <taxon>Chironomoidea</taxon>
        <taxon>Chironomidae</taxon>
        <taxon>Clunio</taxon>
    </lineage>
</organism>
<protein>
    <submittedName>
        <fullName evidence="1">CLUMA_CG012353, isoform A</fullName>
    </submittedName>
</protein>
<accession>A0A1J1IF65</accession>
<dbReference type="Proteomes" id="UP000183832">
    <property type="component" value="Unassembled WGS sequence"/>
</dbReference>
<sequence>MDIFPTEMELMRLNRFDFRIPFAYYKINQSLEEHHRMKIARAIIHTIMEHDPNRSLGKRDFNHLTGIIVKVFPTEIPGTDRKSVV</sequence>
<dbReference type="OrthoDB" id="8057495at2759"/>
<evidence type="ECO:0000313" key="1">
    <source>
        <dbReference type="EMBL" id="CRK98911.1"/>
    </source>
</evidence>
<reference evidence="1 2" key="1">
    <citation type="submission" date="2015-04" db="EMBL/GenBank/DDBJ databases">
        <authorList>
            <person name="Syromyatnikov M.Y."/>
            <person name="Popov V.N."/>
        </authorList>
    </citation>
    <scope>NUCLEOTIDE SEQUENCE [LARGE SCALE GENOMIC DNA]</scope>
</reference>
<name>A0A1J1IF65_9DIPT</name>